<proteinExistence type="predicted"/>
<organism evidence="1 2">
    <name type="scientific">Pyrocoelia pectoralis</name>
    <dbReference type="NCBI Taxonomy" id="417401"/>
    <lineage>
        <taxon>Eukaryota</taxon>
        <taxon>Metazoa</taxon>
        <taxon>Ecdysozoa</taxon>
        <taxon>Arthropoda</taxon>
        <taxon>Hexapoda</taxon>
        <taxon>Insecta</taxon>
        <taxon>Pterygota</taxon>
        <taxon>Neoptera</taxon>
        <taxon>Endopterygota</taxon>
        <taxon>Coleoptera</taxon>
        <taxon>Polyphaga</taxon>
        <taxon>Elateriformia</taxon>
        <taxon>Elateroidea</taxon>
        <taxon>Lampyridae</taxon>
        <taxon>Lampyrinae</taxon>
        <taxon>Pyrocoelia</taxon>
    </lineage>
</organism>
<gene>
    <name evidence="1" type="ORF">RI129_005629</name>
</gene>
<dbReference type="AlphaFoldDB" id="A0AAN7VIV5"/>
<dbReference type="PANTHER" id="PTHR47326">
    <property type="entry name" value="TRANSPOSABLE ELEMENT TC3 TRANSPOSASE-LIKE PROTEIN"/>
    <property type="match status" value="1"/>
</dbReference>
<name>A0AAN7VIV5_9COLE</name>
<accession>A0AAN7VIV5</accession>
<protein>
    <recommendedName>
        <fullName evidence="3">Transposase</fullName>
    </recommendedName>
</protein>
<dbReference type="PANTHER" id="PTHR47326:SF1">
    <property type="entry name" value="HTH PSQ-TYPE DOMAIN-CONTAINING PROTEIN"/>
    <property type="match status" value="1"/>
</dbReference>
<sequence>MNPFRTTRTLIVNVHPQRRRTVRTEEVVAAIERSAEEDPNVSIRHRAQQLELCPFTTWKILRKDLGLRAYKMQLVQKLKPRDQHCADEAHFWLNGHVNEQNGRIWSEEIPEAFIETPRRYIHKNSRFGLLYELVESLAHISS</sequence>
<comment type="caution">
    <text evidence="1">The sequence shown here is derived from an EMBL/GenBank/DDBJ whole genome shotgun (WGS) entry which is preliminary data.</text>
</comment>
<evidence type="ECO:0000313" key="2">
    <source>
        <dbReference type="Proteomes" id="UP001329430"/>
    </source>
</evidence>
<dbReference type="EMBL" id="JAVRBK010000004">
    <property type="protein sequence ID" value="KAK5644329.1"/>
    <property type="molecule type" value="Genomic_DNA"/>
</dbReference>
<reference evidence="1 2" key="1">
    <citation type="journal article" date="2024" name="Insects">
        <title>An Improved Chromosome-Level Genome Assembly of the Firefly Pyrocoelia pectoralis.</title>
        <authorList>
            <person name="Fu X."/>
            <person name="Meyer-Rochow V.B."/>
            <person name="Ballantyne L."/>
            <person name="Zhu X."/>
        </authorList>
    </citation>
    <scope>NUCLEOTIDE SEQUENCE [LARGE SCALE GENOMIC DNA]</scope>
    <source>
        <strain evidence="1">XCY_ONT2</strain>
    </source>
</reference>
<evidence type="ECO:0000313" key="1">
    <source>
        <dbReference type="EMBL" id="KAK5644329.1"/>
    </source>
</evidence>
<dbReference type="Proteomes" id="UP001329430">
    <property type="component" value="Chromosome 4"/>
</dbReference>
<evidence type="ECO:0008006" key="3">
    <source>
        <dbReference type="Google" id="ProtNLM"/>
    </source>
</evidence>
<keyword evidence="2" id="KW-1185">Reference proteome</keyword>